<keyword evidence="2" id="KW-0235">DNA replication</keyword>
<protein>
    <submittedName>
        <fullName evidence="3">Plasmid rolling circle replication initiator protein Rep</fullName>
    </submittedName>
</protein>
<comment type="caution">
    <text evidence="3">The sequence shown here is derived from an EMBL/GenBank/DDBJ whole genome shotgun (WGS) entry which is preliminary data.</text>
</comment>
<evidence type="ECO:0000256" key="2">
    <source>
        <dbReference type="ARBA" id="ARBA00022705"/>
    </source>
</evidence>
<dbReference type="Pfam" id="PF01446">
    <property type="entry name" value="Rep_1"/>
    <property type="match status" value="1"/>
</dbReference>
<sequence length="185" mass="21929">MSKSNINFVDDKYTPKKEKNLVLSGMIENLVSESMHELIVDCNTFMMMASDQNMEHLKLHKNNACKNRFCPVCAWRKAGKDAMKLSIMMKHLKLEQDKQLIFATFTTPNVVADDLNDEIRHLNQSFQRLMQRKRVKEAIRGYARKIEVTYNHERDDYNPHIHALFVVDKGYFNNSRQYITRDRWL</sequence>
<comment type="similarity">
    <text evidence="1">Belongs to the Gram-positive plasmids replication protein type 1 family.</text>
</comment>
<accession>A0ABV2KY25</accession>
<feature type="non-terminal residue" evidence="3">
    <location>
        <position position="185"/>
    </location>
</feature>
<evidence type="ECO:0000256" key="1">
    <source>
        <dbReference type="ARBA" id="ARBA00008909"/>
    </source>
</evidence>
<keyword evidence="4" id="KW-1185">Reference proteome</keyword>
<dbReference type="RefSeq" id="WP_354221855.1">
    <property type="nucleotide sequence ID" value="NZ_JBEPMX010000022.1"/>
</dbReference>
<organism evidence="3 4">
    <name type="scientific">Alkalibacillus flavidus</name>
    <dbReference type="NCBI Taxonomy" id="546021"/>
    <lineage>
        <taxon>Bacteria</taxon>
        <taxon>Bacillati</taxon>
        <taxon>Bacillota</taxon>
        <taxon>Bacilli</taxon>
        <taxon>Bacillales</taxon>
        <taxon>Bacillaceae</taxon>
        <taxon>Alkalibacillus</taxon>
    </lineage>
</organism>
<evidence type="ECO:0000313" key="4">
    <source>
        <dbReference type="Proteomes" id="UP001549167"/>
    </source>
</evidence>
<evidence type="ECO:0000313" key="3">
    <source>
        <dbReference type="EMBL" id="MET3684477.1"/>
    </source>
</evidence>
<dbReference type="Proteomes" id="UP001549167">
    <property type="component" value="Unassembled WGS sequence"/>
</dbReference>
<name>A0ABV2KY25_9BACI</name>
<proteinExistence type="inferred from homology"/>
<reference evidence="3 4" key="1">
    <citation type="submission" date="2024-06" db="EMBL/GenBank/DDBJ databases">
        <title>Genomic Encyclopedia of Type Strains, Phase IV (KMG-IV): sequencing the most valuable type-strain genomes for metagenomic binning, comparative biology and taxonomic classification.</title>
        <authorList>
            <person name="Goeker M."/>
        </authorList>
    </citation>
    <scope>NUCLEOTIDE SEQUENCE [LARGE SCALE GENOMIC DNA]</scope>
    <source>
        <strain evidence="3 4">DSM 23520</strain>
    </source>
</reference>
<dbReference type="EMBL" id="JBEPMX010000022">
    <property type="protein sequence ID" value="MET3684477.1"/>
    <property type="molecule type" value="Genomic_DNA"/>
</dbReference>
<dbReference type="InterPro" id="IPR000989">
    <property type="entry name" value="Rep"/>
</dbReference>
<gene>
    <name evidence="3" type="ORF">ABID56_002614</name>
</gene>